<feature type="transmembrane region" description="Helical" evidence="1">
    <location>
        <begin position="34"/>
        <end position="54"/>
    </location>
</feature>
<keyword evidence="3" id="KW-1185">Reference proteome</keyword>
<evidence type="ECO:0000313" key="2">
    <source>
        <dbReference type="EMBL" id="SEL78912.1"/>
    </source>
</evidence>
<dbReference type="AlphaFoldDB" id="A0A1H7T1V1"/>
<dbReference type="EMBL" id="FNZR01000010">
    <property type="protein sequence ID" value="SEL78912.1"/>
    <property type="molecule type" value="Genomic_DNA"/>
</dbReference>
<dbReference type="STRING" id="332977.SAMN05421740_11044"/>
<keyword evidence="1" id="KW-1133">Transmembrane helix</keyword>
<reference evidence="3" key="1">
    <citation type="submission" date="2016-10" db="EMBL/GenBank/DDBJ databases">
        <authorList>
            <person name="Varghese N."/>
            <person name="Submissions S."/>
        </authorList>
    </citation>
    <scope>NUCLEOTIDE SEQUENCE [LARGE SCALE GENOMIC DNA]</scope>
    <source>
        <strain evidence="3">Jip14</strain>
    </source>
</reference>
<keyword evidence="1" id="KW-0472">Membrane</keyword>
<sequence length="171" mass="19876">MISHDMRTFHRIEKIEHTLELDEKLSHQLKGWNVQRACSVLILTVIVLTTLGLFGNGWLSRKQLASGGATLQYEKFLRYEKEMTVTWRVSGKDEIELLIPMDYLDAFKIEKIIPESHETHLADRNVVYTFKVENGGEATIYFYLNPQKTGTVVETWQINGQDFKIAHFIYP</sequence>
<gene>
    <name evidence="2" type="ORF">SAMN05421740_11044</name>
</gene>
<evidence type="ECO:0000313" key="3">
    <source>
        <dbReference type="Proteomes" id="UP000198916"/>
    </source>
</evidence>
<proteinExistence type="predicted"/>
<name>A0A1H7T1V1_9SPHI</name>
<protein>
    <submittedName>
        <fullName evidence="2">Uncharacterized protein</fullName>
    </submittedName>
</protein>
<accession>A0A1H7T1V1</accession>
<evidence type="ECO:0000256" key="1">
    <source>
        <dbReference type="SAM" id="Phobius"/>
    </source>
</evidence>
<keyword evidence="1" id="KW-0812">Transmembrane</keyword>
<dbReference type="Proteomes" id="UP000198916">
    <property type="component" value="Unassembled WGS sequence"/>
</dbReference>
<organism evidence="2 3">
    <name type="scientific">Parapedobacter koreensis</name>
    <dbReference type="NCBI Taxonomy" id="332977"/>
    <lineage>
        <taxon>Bacteria</taxon>
        <taxon>Pseudomonadati</taxon>
        <taxon>Bacteroidota</taxon>
        <taxon>Sphingobacteriia</taxon>
        <taxon>Sphingobacteriales</taxon>
        <taxon>Sphingobacteriaceae</taxon>
        <taxon>Parapedobacter</taxon>
    </lineage>
</organism>